<dbReference type="EMBL" id="SRSD01000005">
    <property type="protein sequence ID" value="KAA0891622.1"/>
    <property type="molecule type" value="Genomic_DNA"/>
</dbReference>
<dbReference type="Gene3D" id="1.10.10.10">
    <property type="entry name" value="Winged helix-like DNA-binding domain superfamily/Winged helix DNA-binding domain"/>
    <property type="match status" value="1"/>
</dbReference>
<dbReference type="GO" id="GO:0003700">
    <property type="term" value="F:DNA-binding transcription factor activity"/>
    <property type="evidence" value="ECO:0007669"/>
    <property type="project" value="InterPro"/>
</dbReference>
<dbReference type="GO" id="GO:0003677">
    <property type="term" value="F:DNA binding"/>
    <property type="evidence" value="ECO:0007669"/>
    <property type="project" value="UniProtKB-KW"/>
</dbReference>
<evidence type="ECO:0000256" key="3">
    <source>
        <dbReference type="ARBA" id="ARBA00023125"/>
    </source>
</evidence>
<evidence type="ECO:0000259" key="5">
    <source>
        <dbReference type="PROSITE" id="PS50931"/>
    </source>
</evidence>
<dbReference type="CDD" id="cd08421">
    <property type="entry name" value="PBP2_LTTR_like_1"/>
    <property type="match status" value="1"/>
</dbReference>
<dbReference type="Gene3D" id="3.40.190.290">
    <property type="match status" value="1"/>
</dbReference>
<evidence type="ECO:0000256" key="2">
    <source>
        <dbReference type="ARBA" id="ARBA00023015"/>
    </source>
</evidence>
<dbReference type="InterPro" id="IPR050950">
    <property type="entry name" value="HTH-type_LysR_regulators"/>
</dbReference>
<keyword evidence="4" id="KW-0804">Transcription</keyword>
<accession>A0A5A9XEK0</accession>
<dbReference type="InterPro" id="IPR005119">
    <property type="entry name" value="LysR_subst-bd"/>
</dbReference>
<organism evidence="6 7">
    <name type="scientific">Oryzomonas rubra</name>
    <dbReference type="NCBI Taxonomy" id="2509454"/>
    <lineage>
        <taxon>Bacteria</taxon>
        <taxon>Pseudomonadati</taxon>
        <taxon>Thermodesulfobacteriota</taxon>
        <taxon>Desulfuromonadia</taxon>
        <taxon>Geobacterales</taxon>
        <taxon>Geobacteraceae</taxon>
        <taxon>Oryzomonas</taxon>
    </lineage>
</organism>
<keyword evidence="2" id="KW-0805">Transcription regulation</keyword>
<dbReference type="GO" id="GO:0005829">
    <property type="term" value="C:cytosol"/>
    <property type="evidence" value="ECO:0007669"/>
    <property type="project" value="TreeGrafter"/>
</dbReference>
<comment type="caution">
    <text evidence="6">The sequence shown here is derived from an EMBL/GenBank/DDBJ whole genome shotgun (WGS) entry which is preliminary data.</text>
</comment>
<dbReference type="InterPro" id="IPR036388">
    <property type="entry name" value="WH-like_DNA-bd_sf"/>
</dbReference>
<protein>
    <submittedName>
        <fullName evidence="6">LysR family transcriptional regulator</fullName>
    </submittedName>
</protein>
<name>A0A5A9XEK0_9BACT</name>
<gene>
    <name evidence="6" type="ORF">ET418_09235</name>
</gene>
<reference evidence="6 7" key="1">
    <citation type="submission" date="2019-04" db="EMBL/GenBank/DDBJ databases">
        <title>Geobacter ruber sp. nov., ferric-reducing bacteria isolated from paddy soil.</title>
        <authorList>
            <person name="Xu Z."/>
            <person name="Masuda Y."/>
            <person name="Itoh H."/>
            <person name="Senoo K."/>
        </authorList>
    </citation>
    <scope>NUCLEOTIDE SEQUENCE [LARGE SCALE GENOMIC DNA]</scope>
    <source>
        <strain evidence="6 7">Red88</strain>
    </source>
</reference>
<dbReference type="SUPFAM" id="SSF53850">
    <property type="entry name" value="Periplasmic binding protein-like II"/>
    <property type="match status" value="1"/>
</dbReference>
<dbReference type="InterPro" id="IPR000847">
    <property type="entry name" value="LysR_HTH_N"/>
</dbReference>
<dbReference type="PROSITE" id="PS50931">
    <property type="entry name" value="HTH_LYSR"/>
    <property type="match status" value="1"/>
</dbReference>
<keyword evidence="3" id="KW-0238">DNA-binding</keyword>
<dbReference type="InterPro" id="IPR036390">
    <property type="entry name" value="WH_DNA-bd_sf"/>
</dbReference>
<dbReference type="Proteomes" id="UP000324298">
    <property type="component" value="Unassembled WGS sequence"/>
</dbReference>
<dbReference type="PANTHER" id="PTHR30419:SF2">
    <property type="entry name" value="LYSR FAMILY TRANSCRIPTIONAL REGULATOR"/>
    <property type="match status" value="1"/>
</dbReference>
<dbReference type="SUPFAM" id="SSF46785">
    <property type="entry name" value="Winged helix' DNA-binding domain"/>
    <property type="match status" value="1"/>
</dbReference>
<feature type="domain" description="HTH lysR-type" evidence="5">
    <location>
        <begin position="1"/>
        <end position="60"/>
    </location>
</feature>
<dbReference type="Pfam" id="PF03466">
    <property type="entry name" value="LysR_substrate"/>
    <property type="match status" value="1"/>
</dbReference>
<dbReference type="RefSeq" id="WP_149307322.1">
    <property type="nucleotide sequence ID" value="NZ_SRSD01000005.1"/>
</dbReference>
<evidence type="ECO:0000313" key="7">
    <source>
        <dbReference type="Proteomes" id="UP000324298"/>
    </source>
</evidence>
<proteinExistence type="inferred from homology"/>
<evidence type="ECO:0000256" key="1">
    <source>
        <dbReference type="ARBA" id="ARBA00009437"/>
    </source>
</evidence>
<dbReference type="PANTHER" id="PTHR30419">
    <property type="entry name" value="HTH-TYPE TRANSCRIPTIONAL REGULATOR YBHD"/>
    <property type="match status" value="1"/>
</dbReference>
<dbReference type="OrthoDB" id="5317428at2"/>
<dbReference type="Pfam" id="PF00126">
    <property type="entry name" value="HTH_1"/>
    <property type="match status" value="1"/>
</dbReference>
<sequence>MIIDPLSLKLFVTIVEEGTIAGAAEREHIAASAVSKRISELEEGFGTPLLHRTNKGVAPTDAGITLLQLARGVLHDMNNLYVQISEYSSGVRGHVRLCANISAINQFLPAEIRSFMDLHPQIHVHLEGAISETIMKSVAEGAADVGIITMGTYRQDLEFLPYHSDQLIVITPKDHPLAQRRSVSFQETLEFDFVGLTVGSALHNQVLRAAQELDRTPKLRIQVNSFDALCLMVEAGLGIGIVPKGAAKPYFKGLRIRPVALDEPWARRELKLCVRSCDALHAAARLLVDHLRQPET</sequence>
<evidence type="ECO:0000313" key="6">
    <source>
        <dbReference type="EMBL" id="KAA0891622.1"/>
    </source>
</evidence>
<evidence type="ECO:0000256" key="4">
    <source>
        <dbReference type="ARBA" id="ARBA00023163"/>
    </source>
</evidence>
<comment type="similarity">
    <text evidence="1">Belongs to the LysR transcriptional regulatory family.</text>
</comment>
<dbReference type="AlphaFoldDB" id="A0A5A9XEK0"/>
<keyword evidence="7" id="KW-1185">Reference proteome</keyword>